<feature type="compositionally biased region" description="Basic and acidic residues" evidence="13">
    <location>
        <begin position="52"/>
        <end position="61"/>
    </location>
</feature>
<evidence type="ECO:0000256" key="2">
    <source>
        <dbReference type="ARBA" id="ARBA00009054"/>
    </source>
</evidence>
<keyword evidence="4 10" id="KW-0963">Cytoplasm</keyword>
<protein>
    <recommendedName>
        <fullName evidence="8 10">Protein GrpE</fullName>
    </recommendedName>
    <alternativeName>
        <fullName evidence="9 10">HSP-70 cofactor</fullName>
    </alternativeName>
</protein>
<evidence type="ECO:0000256" key="3">
    <source>
        <dbReference type="ARBA" id="ARBA00011738"/>
    </source>
</evidence>
<dbReference type="GO" id="GO:0042803">
    <property type="term" value="F:protein homodimerization activity"/>
    <property type="evidence" value="ECO:0007669"/>
    <property type="project" value="InterPro"/>
</dbReference>
<feature type="compositionally biased region" description="Basic and acidic residues" evidence="13">
    <location>
        <begin position="1"/>
        <end position="12"/>
    </location>
</feature>
<organism evidence="14">
    <name type="scientific">Gracilinema caldarium</name>
    <dbReference type="NCBI Taxonomy" id="215591"/>
    <lineage>
        <taxon>Bacteria</taxon>
        <taxon>Pseudomonadati</taxon>
        <taxon>Spirochaetota</taxon>
        <taxon>Spirochaetia</taxon>
        <taxon>Spirochaetales</taxon>
        <taxon>Breznakiellaceae</taxon>
        <taxon>Gracilinema</taxon>
    </lineage>
</organism>
<dbReference type="Pfam" id="PF01025">
    <property type="entry name" value="GrpE"/>
    <property type="match status" value="1"/>
</dbReference>
<evidence type="ECO:0000256" key="8">
    <source>
        <dbReference type="ARBA" id="ARBA00072274"/>
    </source>
</evidence>
<accession>A0A7C3EB91</accession>
<gene>
    <name evidence="10 14" type="primary">grpE</name>
    <name evidence="14" type="ORF">ENS59_14475</name>
</gene>
<dbReference type="PANTHER" id="PTHR21237">
    <property type="entry name" value="GRPE PROTEIN"/>
    <property type="match status" value="1"/>
</dbReference>
<sequence length="237" mass="26900">MSKHNTDNDNHDGKKHAQGHPVQEAKVDEPLAQEASAQKSTEKGPEGQTEQEQDKELHNAEAVKAELEAKIIALEAELSELKDQYLRKAAEFENFRKRLQREKQDAIDFANQSLLLDLIPVIDDFERAIKSSEAARDYDALHEGISMIEKRLVSQLENKWGLVRFESAGEPFDPNKHEAIMMEQSETVQEPIVGEDLIKGYKLKDRIVRTAKVKVLMPAEQNVAEASQTNERDTKDE</sequence>
<dbReference type="GO" id="GO:0051087">
    <property type="term" value="F:protein-folding chaperone binding"/>
    <property type="evidence" value="ECO:0007669"/>
    <property type="project" value="InterPro"/>
</dbReference>
<comment type="subcellular location">
    <subcellularLocation>
        <location evidence="1 10">Cytoplasm</location>
    </subcellularLocation>
</comment>
<keyword evidence="5 10" id="KW-0346">Stress response</keyword>
<evidence type="ECO:0000256" key="10">
    <source>
        <dbReference type="HAMAP-Rule" id="MF_01151"/>
    </source>
</evidence>
<dbReference type="PANTHER" id="PTHR21237:SF23">
    <property type="entry name" value="GRPE PROTEIN HOMOLOG, MITOCHONDRIAL"/>
    <property type="match status" value="1"/>
</dbReference>
<name>A0A7C3EB91_9SPIR</name>
<dbReference type="PROSITE" id="PS01071">
    <property type="entry name" value="GRPE"/>
    <property type="match status" value="1"/>
</dbReference>
<dbReference type="EMBL" id="DSVL01000444">
    <property type="protein sequence ID" value="HFH30693.1"/>
    <property type="molecule type" value="Genomic_DNA"/>
</dbReference>
<dbReference type="SUPFAM" id="SSF58014">
    <property type="entry name" value="Coiled-coil domain of nucleotide exchange factor GrpE"/>
    <property type="match status" value="1"/>
</dbReference>
<evidence type="ECO:0000256" key="13">
    <source>
        <dbReference type="SAM" id="MobiDB-lite"/>
    </source>
</evidence>
<dbReference type="GO" id="GO:0051082">
    <property type="term" value="F:unfolded protein binding"/>
    <property type="evidence" value="ECO:0007669"/>
    <property type="project" value="TreeGrafter"/>
</dbReference>
<comment type="similarity">
    <text evidence="2 10 12">Belongs to the GrpE family.</text>
</comment>
<evidence type="ECO:0000256" key="9">
    <source>
        <dbReference type="ARBA" id="ARBA00076414"/>
    </source>
</evidence>
<comment type="function">
    <text evidence="7 10 11">Participates actively in the response to hyperosmotic and heat shock by preventing the aggregation of stress-denatured proteins, in association with DnaK and GrpE. It is the nucleotide exchange factor for DnaK and may function as a thermosensor. Unfolded proteins bind initially to DnaJ; upon interaction with the DnaJ-bound protein, DnaK hydrolyzes its bound ATP, resulting in the formation of a stable complex. GrpE releases ADP from DnaK; ATP binding to DnaK triggers the release of the substrate protein, thus completing the reaction cycle. Several rounds of ATP-dependent interactions between DnaJ, DnaK and GrpE are required for fully efficient folding.</text>
</comment>
<evidence type="ECO:0000256" key="1">
    <source>
        <dbReference type="ARBA" id="ARBA00004496"/>
    </source>
</evidence>
<dbReference type="GO" id="GO:0005737">
    <property type="term" value="C:cytoplasm"/>
    <property type="evidence" value="ECO:0007669"/>
    <property type="project" value="UniProtKB-SubCell"/>
</dbReference>
<dbReference type="PRINTS" id="PR00773">
    <property type="entry name" value="GRPEPROTEIN"/>
</dbReference>
<proteinExistence type="inferred from homology"/>
<dbReference type="Gene3D" id="2.30.22.10">
    <property type="entry name" value="Head domain of nucleotide exchange factor GrpE"/>
    <property type="match status" value="1"/>
</dbReference>
<dbReference type="InterPro" id="IPR009012">
    <property type="entry name" value="GrpE_head"/>
</dbReference>
<dbReference type="SUPFAM" id="SSF51064">
    <property type="entry name" value="Head domain of nucleotide exchange factor GrpE"/>
    <property type="match status" value="1"/>
</dbReference>
<dbReference type="AlphaFoldDB" id="A0A7C3EB91"/>
<dbReference type="Gene3D" id="3.90.20.20">
    <property type="match status" value="1"/>
</dbReference>
<dbReference type="InterPro" id="IPR000740">
    <property type="entry name" value="GrpE"/>
</dbReference>
<comment type="caution">
    <text evidence="14">The sequence shown here is derived from an EMBL/GenBank/DDBJ whole genome shotgun (WGS) entry which is preliminary data.</text>
</comment>
<dbReference type="GO" id="GO:0006457">
    <property type="term" value="P:protein folding"/>
    <property type="evidence" value="ECO:0007669"/>
    <property type="project" value="InterPro"/>
</dbReference>
<comment type="subunit">
    <text evidence="3 10">Homodimer.</text>
</comment>
<dbReference type="FunFam" id="2.30.22.10:FF:000001">
    <property type="entry name" value="Protein GrpE"/>
    <property type="match status" value="1"/>
</dbReference>
<evidence type="ECO:0000313" key="14">
    <source>
        <dbReference type="EMBL" id="HFH30693.1"/>
    </source>
</evidence>
<reference evidence="14" key="1">
    <citation type="journal article" date="2020" name="mSystems">
        <title>Genome- and Community-Level Interaction Insights into Carbon Utilization and Element Cycling Functions of Hydrothermarchaeota in Hydrothermal Sediment.</title>
        <authorList>
            <person name="Zhou Z."/>
            <person name="Liu Y."/>
            <person name="Xu W."/>
            <person name="Pan J."/>
            <person name="Luo Z.H."/>
            <person name="Li M."/>
        </authorList>
    </citation>
    <scope>NUCLEOTIDE SEQUENCE [LARGE SCALE GENOMIC DNA]</scope>
    <source>
        <strain evidence="14">SpSt-503</strain>
    </source>
</reference>
<evidence type="ECO:0000256" key="12">
    <source>
        <dbReference type="RuleBase" id="RU004478"/>
    </source>
</evidence>
<evidence type="ECO:0000256" key="11">
    <source>
        <dbReference type="RuleBase" id="RU000639"/>
    </source>
</evidence>
<evidence type="ECO:0000256" key="7">
    <source>
        <dbReference type="ARBA" id="ARBA00053401"/>
    </source>
</evidence>
<dbReference type="HAMAP" id="MF_01151">
    <property type="entry name" value="GrpE"/>
    <property type="match status" value="1"/>
</dbReference>
<evidence type="ECO:0000256" key="5">
    <source>
        <dbReference type="ARBA" id="ARBA00023016"/>
    </source>
</evidence>
<dbReference type="GO" id="GO:0000774">
    <property type="term" value="F:adenyl-nucleotide exchange factor activity"/>
    <property type="evidence" value="ECO:0007669"/>
    <property type="project" value="InterPro"/>
</dbReference>
<dbReference type="InterPro" id="IPR013805">
    <property type="entry name" value="GrpE_CC"/>
</dbReference>
<keyword evidence="6 10" id="KW-0143">Chaperone</keyword>
<dbReference type="NCBIfam" id="NF010738">
    <property type="entry name" value="PRK14140.1"/>
    <property type="match status" value="1"/>
</dbReference>
<dbReference type="CDD" id="cd00446">
    <property type="entry name" value="GrpE"/>
    <property type="match status" value="1"/>
</dbReference>
<feature type="region of interest" description="Disordered" evidence="13">
    <location>
        <begin position="1"/>
        <end position="61"/>
    </location>
</feature>
<evidence type="ECO:0000256" key="4">
    <source>
        <dbReference type="ARBA" id="ARBA00022490"/>
    </source>
</evidence>
<evidence type="ECO:0000256" key="6">
    <source>
        <dbReference type="ARBA" id="ARBA00023186"/>
    </source>
</evidence>